<gene>
    <name evidence="4" type="primary">rplR</name>
    <name evidence="4" type="ordered locus">TPPCIT_116</name>
</gene>
<proteinExistence type="inferred from homology"/>
<dbReference type="GO" id="GO:1990904">
    <property type="term" value="C:ribonucleoprotein complex"/>
    <property type="evidence" value="ECO:0007669"/>
    <property type="project" value="UniProtKB-KW"/>
</dbReference>
<name>F7XYJ5_TREPP</name>
<keyword evidence="3" id="KW-0687">Ribonucleoprotein</keyword>
<dbReference type="AlphaFoldDB" id="F7XYJ5"/>
<evidence type="ECO:0000256" key="3">
    <source>
        <dbReference type="ARBA" id="ARBA00023274"/>
    </source>
</evidence>
<evidence type="ECO:0000313" key="5">
    <source>
        <dbReference type="Proteomes" id="UP000000505"/>
    </source>
</evidence>
<dbReference type="Proteomes" id="UP000000505">
    <property type="component" value="Chromosome"/>
</dbReference>
<dbReference type="Gene3D" id="3.30.420.100">
    <property type="match status" value="1"/>
</dbReference>
<dbReference type="GO" id="GO:0003735">
    <property type="term" value="F:structural constituent of ribosome"/>
    <property type="evidence" value="ECO:0007669"/>
    <property type="project" value="InterPro"/>
</dbReference>
<keyword evidence="2 4" id="KW-0689">Ribosomal protein</keyword>
<sequence length="104" mass="10889">MSQLAVHKQSRPALLVSSTHKHVMATVKPCPRVGAAATASTHCLDKIQQRALGCLSRAAAVGALVARRAVASGMGTVWLCRGSLRYPGIVSTLADSARLHGMML</sequence>
<accession>F7XYJ5</accession>
<dbReference type="InterPro" id="IPR005484">
    <property type="entry name" value="Ribosomal_uL18_bac/plant/anim"/>
</dbReference>
<organism evidence="4 5">
    <name type="scientific">Tremblaya princeps (strain PCIT)</name>
    <dbReference type="NCBI Taxonomy" id="891398"/>
    <lineage>
        <taxon>Bacteria</taxon>
        <taxon>Pseudomonadati</taxon>
        <taxon>Pseudomonadota</taxon>
        <taxon>Betaproteobacteria</taxon>
        <taxon>Candidatus Tremblayella</taxon>
    </lineage>
</organism>
<comment type="similarity">
    <text evidence="1">Belongs to the universal ribosomal protein uL18 family.</text>
</comment>
<protein>
    <submittedName>
        <fullName evidence="4">Putative 50S ribosomal protein L18</fullName>
    </submittedName>
</protein>
<dbReference type="SUPFAM" id="SSF53137">
    <property type="entry name" value="Translational machinery components"/>
    <property type="match status" value="1"/>
</dbReference>
<evidence type="ECO:0000313" key="4">
    <source>
        <dbReference type="EMBL" id="AEI75171.1"/>
    </source>
</evidence>
<dbReference type="GO" id="GO:0005840">
    <property type="term" value="C:ribosome"/>
    <property type="evidence" value="ECO:0007669"/>
    <property type="project" value="UniProtKB-KW"/>
</dbReference>
<dbReference type="Pfam" id="PF00861">
    <property type="entry name" value="Ribosomal_L18p"/>
    <property type="match status" value="1"/>
</dbReference>
<dbReference type="GO" id="GO:0006412">
    <property type="term" value="P:translation"/>
    <property type="evidence" value="ECO:0007669"/>
    <property type="project" value="InterPro"/>
</dbReference>
<dbReference type="EMBL" id="CP002244">
    <property type="protein sequence ID" value="AEI75171.1"/>
    <property type="molecule type" value="Genomic_DNA"/>
</dbReference>
<evidence type="ECO:0000256" key="2">
    <source>
        <dbReference type="ARBA" id="ARBA00022980"/>
    </source>
</evidence>
<dbReference type="KEGG" id="tpn:TPPCIT_116"/>
<reference evidence="4 5" key="2">
    <citation type="journal article" date="2011" name="Curr. Biol.">
        <title>An interdependent metabolic patchwork in the nested symbiosis of mealybugs.</title>
        <authorList>
            <person name="McCutcheon J.P."/>
            <person name="von Dohlen C.D."/>
        </authorList>
    </citation>
    <scope>NUCLEOTIDE SEQUENCE [LARGE SCALE GENOMIC DNA]</scope>
    <source>
        <strain evidence="4 5">PCIT</strain>
    </source>
</reference>
<evidence type="ECO:0000256" key="1">
    <source>
        <dbReference type="ARBA" id="ARBA00007116"/>
    </source>
</evidence>
<reference key="1">
    <citation type="submission" date="2010-09" db="EMBL/GenBank/DDBJ databases">
        <title>An interdependent metabolic patchwork in the nested three-way symbiosis of mealybugs.</title>
        <authorList>
            <person name="McCutcheon J.P."/>
            <person name="von Dohlen C.D."/>
        </authorList>
    </citation>
    <scope>NUCLEOTIDE SEQUENCE</scope>
    <source>
        <strain>PCIT</strain>
    </source>
</reference>
<dbReference type="HOGENOM" id="CLU_2245042_0_0_4"/>